<evidence type="ECO:0000313" key="4">
    <source>
        <dbReference type="Proteomes" id="UP000674425"/>
    </source>
</evidence>
<organism evidence="3 4">
    <name type="scientific">Paraburkholderia aspalathi</name>
    <dbReference type="NCBI Taxonomy" id="1324617"/>
    <lineage>
        <taxon>Bacteria</taxon>
        <taxon>Pseudomonadati</taxon>
        <taxon>Pseudomonadota</taxon>
        <taxon>Betaproteobacteria</taxon>
        <taxon>Burkholderiales</taxon>
        <taxon>Burkholderiaceae</taxon>
        <taxon>Paraburkholderia</taxon>
    </lineage>
</organism>
<dbReference type="Proteomes" id="UP000674425">
    <property type="component" value="Unassembled WGS sequence"/>
</dbReference>
<dbReference type="PANTHER" id="PTHR46401">
    <property type="entry name" value="GLYCOSYLTRANSFERASE WBBK-RELATED"/>
    <property type="match status" value="1"/>
</dbReference>
<keyword evidence="4" id="KW-1185">Reference proteome</keyword>
<dbReference type="EMBL" id="CAJNAU010000242">
    <property type="protein sequence ID" value="CAE6869456.1"/>
    <property type="molecule type" value="Genomic_DNA"/>
</dbReference>
<dbReference type="Pfam" id="PF00534">
    <property type="entry name" value="Glycos_transf_1"/>
    <property type="match status" value="1"/>
</dbReference>
<name>A0ABN7NA25_9BURK</name>
<sequence>MKKELVILGIRGVPASHGGFETFAENLSLYLVERGWKVTVYCQIDPGEEIPSDDTWKGIHRVFIATNIKGAGGTMQFDWRSTIDVAKNADRLVLTLGYNTAIFSLMLRVLGIRNIMNMDGIEWSRAKWGPVARAWLWMNERFGCWFADHLIADHPRIADHLARMVSQAKISTIAYGARELTSANFELLERYSLRAKSYALVIGRPEPENSVLEIVSAFSRRERGCKLAVLGKYSPECSDFHKRVLAAASTEVVFLGAIYDQATVDALRLGAMVYIHGHQVGGTNPSLVEALGAGSPVLAHDNRFNRWVAGEGGAYFSDADSCAECLDQLLEDKQILSAMSAAGRDRHQQAFKWGDILFAYETLLLKWLPGEFEVGSANQEAEIRILKEHIEP</sequence>
<accession>A0ABN7NA25</accession>
<dbReference type="Pfam" id="PF09314">
    <property type="entry name" value="DUF1972"/>
    <property type="match status" value="1"/>
</dbReference>
<evidence type="ECO:0000313" key="3">
    <source>
        <dbReference type="EMBL" id="CAE6869456.1"/>
    </source>
</evidence>
<feature type="domain" description="DUF1972" evidence="2">
    <location>
        <begin position="3"/>
        <end position="177"/>
    </location>
</feature>
<reference evidence="3 4" key="1">
    <citation type="submission" date="2021-02" db="EMBL/GenBank/DDBJ databases">
        <authorList>
            <person name="Vanwijnsberghe S."/>
        </authorList>
    </citation>
    <scope>NUCLEOTIDE SEQUENCE [LARGE SCALE GENOMIC DNA]</scope>
    <source>
        <strain evidence="3 4">R-69658</strain>
    </source>
</reference>
<dbReference type="InterPro" id="IPR015393">
    <property type="entry name" value="DUF1972"/>
</dbReference>
<evidence type="ECO:0000259" key="1">
    <source>
        <dbReference type="Pfam" id="PF00534"/>
    </source>
</evidence>
<dbReference type="Gene3D" id="3.40.50.2000">
    <property type="entry name" value="Glycogen Phosphorylase B"/>
    <property type="match status" value="2"/>
</dbReference>
<feature type="domain" description="Glycosyl transferase family 1" evidence="1">
    <location>
        <begin position="197"/>
        <end position="345"/>
    </location>
</feature>
<protein>
    <submittedName>
        <fullName evidence="3">Uncharacterized protein</fullName>
    </submittedName>
</protein>
<dbReference type="InterPro" id="IPR001296">
    <property type="entry name" value="Glyco_trans_1"/>
</dbReference>
<dbReference type="RefSeq" id="WP_200623103.1">
    <property type="nucleotide sequence ID" value="NZ_CAJNAU010000242.1"/>
</dbReference>
<dbReference type="SUPFAM" id="SSF53756">
    <property type="entry name" value="UDP-Glycosyltransferase/glycogen phosphorylase"/>
    <property type="match status" value="1"/>
</dbReference>
<gene>
    <name evidence="3" type="ORF">R69658_08061</name>
</gene>
<proteinExistence type="predicted"/>
<evidence type="ECO:0000259" key="2">
    <source>
        <dbReference type="Pfam" id="PF09314"/>
    </source>
</evidence>
<dbReference type="PANTHER" id="PTHR46401:SF8">
    <property type="entry name" value="BLL6006 PROTEIN"/>
    <property type="match status" value="1"/>
</dbReference>
<comment type="caution">
    <text evidence="3">The sequence shown here is derived from an EMBL/GenBank/DDBJ whole genome shotgun (WGS) entry which is preliminary data.</text>
</comment>